<gene>
    <name evidence="3" type="ORF">Cph01nite_23320</name>
</gene>
<proteinExistence type="predicted"/>
<comment type="caution">
    <text evidence="3">The sequence shown here is derived from an EMBL/GenBank/DDBJ whole genome shotgun (WGS) entry which is preliminary data.</text>
</comment>
<accession>A0ABQ4DMK5</accession>
<evidence type="ECO:0000256" key="1">
    <source>
        <dbReference type="SAM" id="MobiDB-lite"/>
    </source>
</evidence>
<keyword evidence="2" id="KW-0472">Membrane</keyword>
<dbReference type="EMBL" id="BONP01000013">
    <property type="protein sequence ID" value="GIG40570.1"/>
    <property type="molecule type" value="Genomic_DNA"/>
</dbReference>
<reference evidence="3 4" key="1">
    <citation type="submission" date="2021-01" db="EMBL/GenBank/DDBJ databases">
        <title>Whole genome shotgun sequence of Cellulomonas phragmiteti NBRC 110785.</title>
        <authorList>
            <person name="Komaki H."/>
            <person name="Tamura T."/>
        </authorList>
    </citation>
    <scope>NUCLEOTIDE SEQUENCE [LARGE SCALE GENOMIC DNA]</scope>
    <source>
        <strain evidence="3 4">NBRC 110785</strain>
    </source>
</reference>
<organism evidence="3 4">
    <name type="scientific">Cellulomonas phragmiteti</name>
    <dbReference type="NCBI Taxonomy" id="478780"/>
    <lineage>
        <taxon>Bacteria</taxon>
        <taxon>Bacillati</taxon>
        <taxon>Actinomycetota</taxon>
        <taxon>Actinomycetes</taxon>
        <taxon>Micrococcales</taxon>
        <taxon>Cellulomonadaceae</taxon>
        <taxon>Cellulomonas</taxon>
    </lineage>
</organism>
<keyword evidence="2" id="KW-0812">Transmembrane</keyword>
<keyword evidence="4" id="KW-1185">Reference proteome</keyword>
<evidence type="ECO:0000313" key="4">
    <source>
        <dbReference type="Proteomes" id="UP000614741"/>
    </source>
</evidence>
<name>A0ABQ4DMK5_9CELL</name>
<feature type="transmembrane region" description="Helical" evidence="2">
    <location>
        <begin position="39"/>
        <end position="61"/>
    </location>
</feature>
<sequence length="221" mass="23116">MDFDLENGMRELADDTAREARLPVEELGRRLRARRAARAATVAVVAVAASGGLVVGAAALLDRVERTDVVAPSPTAEATRAPTVTPTPTSTPAPSPSPPPVEDPVVTPDPSVPPEPSAPALPRPSDEVQGSTAWAVYVAVTPTYDDPALAEADARLTALGYTRLRGGSLACDRGAAEALGRDPDEAAMAMYFDTQEDAARFVELYGDGVVGTVQVTMYCRD</sequence>
<feature type="region of interest" description="Disordered" evidence="1">
    <location>
        <begin position="71"/>
        <end position="127"/>
    </location>
</feature>
<evidence type="ECO:0008006" key="5">
    <source>
        <dbReference type="Google" id="ProtNLM"/>
    </source>
</evidence>
<feature type="compositionally biased region" description="Pro residues" evidence="1">
    <location>
        <begin position="110"/>
        <end position="122"/>
    </location>
</feature>
<evidence type="ECO:0000256" key="2">
    <source>
        <dbReference type="SAM" id="Phobius"/>
    </source>
</evidence>
<dbReference type="RefSeq" id="WP_203674393.1">
    <property type="nucleotide sequence ID" value="NZ_BONP01000013.1"/>
</dbReference>
<dbReference type="Proteomes" id="UP000614741">
    <property type="component" value="Unassembled WGS sequence"/>
</dbReference>
<evidence type="ECO:0000313" key="3">
    <source>
        <dbReference type="EMBL" id="GIG40570.1"/>
    </source>
</evidence>
<feature type="compositionally biased region" description="Low complexity" evidence="1">
    <location>
        <begin position="74"/>
        <end position="88"/>
    </location>
</feature>
<feature type="compositionally biased region" description="Pro residues" evidence="1">
    <location>
        <begin position="89"/>
        <end position="102"/>
    </location>
</feature>
<keyword evidence="2" id="KW-1133">Transmembrane helix</keyword>
<protein>
    <recommendedName>
        <fullName evidence="5">LytR/CpsA/Psr regulator C-terminal domain-containing protein</fullName>
    </recommendedName>
</protein>